<protein>
    <submittedName>
        <fullName evidence="1">Uncharacterized protein</fullName>
    </submittedName>
</protein>
<name>A0ACC2LSM6_PERAE</name>
<accession>A0ACC2LSM6</accession>
<organism evidence="1 2">
    <name type="scientific">Persea americana</name>
    <name type="common">Avocado</name>
    <dbReference type="NCBI Taxonomy" id="3435"/>
    <lineage>
        <taxon>Eukaryota</taxon>
        <taxon>Viridiplantae</taxon>
        <taxon>Streptophyta</taxon>
        <taxon>Embryophyta</taxon>
        <taxon>Tracheophyta</taxon>
        <taxon>Spermatophyta</taxon>
        <taxon>Magnoliopsida</taxon>
        <taxon>Magnoliidae</taxon>
        <taxon>Laurales</taxon>
        <taxon>Lauraceae</taxon>
        <taxon>Persea</taxon>
    </lineage>
</organism>
<reference evidence="1 2" key="1">
    <citation type="journal article" date="2022" name="Hortic Res">
        <title>A haplotype resolved chromosomal level avocado genome allows analysis of novel avocado genes.</title>
        <authorList>
            <person name="Nath O."/>
            <person name="Fletcher S.J."/>
            <person name="Hayward A."/>
            <person name="Shaw L.M."/>
            <person name="Masouleh A.K."/>
            <person name="Furtado A."/>
            <person name="Henry R.J."/>
            <person name="Mitter N."/>
        </authorList>
    </citation>
    <scope>NUCLEOTIDE SEQUENCE [LARGE SCALE GENOMIC DNA]</scope>
    <source>
        <strain evidence="2">cv. Hass</strain>
    </source>
</reference>
<proteinExistence type="predicted"/>
<comment type="caution">
    <text evidence="1">The sequence shown here is derived from an EMBL/GenBank/DDBJ whole genome shotgun (WGS) entry which is preliminary data.</text>
</comment>
<evidence type="ECO:0000313" key="2">
    <source>
        <dbReference type="Proteomes" id="UP001234297"/>
    </source>
</evidence>
<keyword evidence="2" id="KW-1185">Reference proteome</keyword>
<dbReference type="Proteomes" id="UP001234297">
    <property type="component" value="Chromosome 3"/>
</dbReference>
<gene>
    <name evidence="1" type="ORF">MRB53_010652</name>
</gene>
<evidence type="ECO:0000313" key="1">
    <source>
        <dbReference type="EMBL" id="KAJ8636385.1"/>
    </source>
</evidence>
<dbReference type="EMBL" id="CM056811">
    <property type="protein sequence ID" value="KAJ8636385.1"/>
    <property type="molecule type" value="Genomic_DNA"/>
</dbReference>
<sequence length="352" mass="40820">MDGNKDEALRCIGMAKSALASGDKNRALKFIKIAQRLDSNLSVDDLLLACEGLDSSPSASSAQEKPIDEEILEDMGPKKAPNSANGVRNYTDENVELIREIKRHKDYYAILGVEKSCTVEEVRKAYHKLSLKVHPDKNKAPGSEEAFKMVSKAFKCLSDEESRRRYDQTGLIEEFEYNQQYNVRRRRRRTRQDIFDENVDPDEIFRSFFFGSQQEVFRNAHVYRSRGMGAQTGNVDGFRFSFMTLLQILPFLFIFLVVYLPFSEPTYALYKAYSYEIPKVTEKYGVEYFVKTSTFDQQFPPGSPSRANLENQVVREYRNMLGRYCHLELQRRQWVRNYPTPHCDKMQNFGAA</sequence>